<dbReference type="GO" id="GO:0007030">
    <property type="term" value="P:Golgi organization"/>
    <property type="evidence" value="ECO:0007669"/>
    <property type="project" value="InterPro"/>
</dbReference>
<dbReference type="GO" id="GO:0031985">
    <property type="term" value="C:Golgi cisterna"/>
    <property type="evidence" value="ECO:0007669"/>
    <property type="project" value="TreeGrafter"/>
</dbReference>
<keyword evidence="5 7" id="KW-0175">Coiled coil</keyword>
<evidence type="ECO:0000256" key="4">
    <source>
        <dbReference type="ARBA" id="ARBA00023034"/>
    </source>
</evidence>
<proteinExistence type="predicted"/>
<sequence length="403" mass="46393">MAWLQNLAGRAEDLLNKIDQNAATVLNETNSKLGDIEIQVEDMSKDIVKDNDETNIKSTGSNSSLNLLTRNSSFQNSPVKENAVILETPSNELTDNGIVFDVSFEKQKSLNGSISDENVIDKSLKTSIKSDQLSTSSSLHNSFILAEESKILYEKLAKLEFENQDLNKQLLNMQHLYSELRNENANLQFQVERSNEQVAQAQIEKDQYIARAQRILQEKERLISLKQENTSTEEAQNIFATYNEELKRELEFHQEKNNELTQKNILLIKDIQSLQMQHQIIQNGLQQSNQNLEQSLANEKKFRITADEDCLQKNKELHLKNQELSQLQELLKVKNNELLQLKEVLKQKANSNANEDIESRIKSLTQTLMLKQNNLETVTTERNALRLQIEKLEMLLAFEQEYS</sequence>
<accession>A0AAV8XD78</accession>
<protein>
    <recommendedName>
        <fullName evidence="10">Golgin-84</fullName>
    </recommendedName>
</protein>
<evidence type="ECO:0000256" key="6">
    <source>
        <dbReference type="ARBA" id="ARBA00023136"/>
    </source>
</evidence>
<comment type="subcellular location">
    <subcellularLocation>
        <location evidence="1">Golgi apparatus membrane</location>
        <topology evidence="1">Single-pass type IV membrane protein</topology>
    </subcellularLocation>
</comment>
<dbReference type="AlphaFoldDB" id="A0AAV8XD78"/>
<evidence type="ECO:0000313" key="9">
    <source>
        <dbReference type="Proteomes" id="UP001162156"/>
    </source>
</evidence>
<dbReference type="PANTHER" id="PTHR13815">
    <property type="entry name" value="GOLGIN-84"/>
    <property type="match status" value="1"/>
</dbReference>
<dbReference type="InterPro" id="IPR019177">
    <property type="entry name" value="Golgin_subfamily_A_member_5"/>
</dbReference>
<dbReference type="GO" id="GO:0000301">
    <property type="term" value="P:retrograde transport, vesicle recycling within Golgi"/>
    <property type="evidence" value="ECO:0007669"/>
    <property type="project" value="TreeGrafter"/>
</dbReference>
<evidence type="ECO:0000256" key="7">
    <source>
        <dbReference type="SAM" id="Coils"/>
    </source>
</evidence>
<feature type="coiled-coil region" evidence="7">
    <location>
        <begin position="317"/>
        <end position="395"/>
    </location>
</feature>
<gene>
    <name evidence="8" type="ORF">NQ314_012304</name>
</gene>
<keyword evidence="4" id="KW-0333">Golgi apparatus</keyword>
<evidence type="ECO:0008006" key="10">
    <source>
        <dbReference type="Google" id="ProtNLM"/>
    </source>
</evidence>
<evidence type="ECO:0000256" key="1">
    <source>
        <dbReference type="ARBA" id="ARBA00004409"/>
    </source>
</evidence>
<reference evidence="8" key="1">
    <citation type="journal article" date="2023" name="Insect Mol. Biol.">
        <title>Genome sequencing provides insights into the evolution of gene families encoding plant cell wall-degrading enzymes in longhorned beetles.</title>
        <authorList>
            <person name="Shin N.R."/>
            <person name="Okamura Y."/>
            <person name="Kirsch R."/>
            <person name="Pauchet Y."/>
        </authorList>
    </citation>
    <scope>NUCLEOTIDE SEQUENCE</scope>
    <source>
        <strain evidence="8">RBIC_L_NR</strain>
    </source>
</reference>
<organism evidence="8 9">
    <name type="scientific">Rhamnusium bicolor</name>
    <dbReference type="NCBI Taxonomy" id="1586634"/>
    <lineage>
        <taxon>Eukaryota</taxon>
        <taxon>Metazoa</taxon>
        <taxon>Ecdysozoa</taxon>
        <taxon>Arthropoda</taxon>
        <taxon>Hexapoda</taxon>
        <taxon>Insecta</taxon>
        <taxon>Pterygota</taxon>
        <taxon>Neoptera</taxon>
        <taxon>Endopterygota</taxon>
        <taxon>Coleoptera</taxon>
        <taxon>Polyphaga</taxon>
        <taxon>Cucujiformia</taxon>
        <taxon>Chrysomeloidea</taxon>
        <taxon>Cerambycidae</taxon>
        <taxon>Lepturinae</taxon>
        <taxon>Rhagiini</taxon>
        <taxon>Rhamnusium</taxon>
    </lineage>
</organism>
<keyword evidence="9" id="KW-1185">Reference proteome</keyword>
<feature type="coiled-coil region" evidence="7">
    <location>
        <begin position="149"/>
        <end position="263"/>
    </location>
</feature>
<comment type="caution">
    <text evidence="8">The sequence shown here is derived from an EMBL/GenBank/DDBJ whole genome shotgun (WGS) entry which is preliminary data.</text>
</comment>
<evidence type="ECO:0000256" key="5">
    <source>
        <dbReference type="ARBA" id="ARBA00023054"/>
    </source>
</evidence>
<dbReference type="GO" id="GO:0000139">
    <property type="term" value="C:Golgi membrane"/>
    <property type="evidence" value="ECO:0007669"/>
    <property type="project" value="UniProtKB-SubCell"/>
</dbReference>
<dbReference type="Proteomes" id="UP001162156">
    <property type="component" value="Unassembled WGS sequence"/>
</dbReference>
<evidence type="ECO:0000313" key="8">
    <source>
        <dbReference type="EMBL" id="KAJ8936442.1"/>
    </source>
</evidence>
<keyword evidence="6" id="KW-0472">Membrane</keyword>
<keyword evidence="2" id="KW-0812">Transmembrane</keyword>
<name>A0AAV8XD78_9CUCU</name>
<evidence type="ECO:0000256" key="3">
    <source>
        <dbReference type="ARBA" id="ARBA00022989"/>
    </source>
</evidence>
<dbReference type="Pfam" id="PF09787">
    <property type="entry name" value="Golgin_A5"/>
    <property type="match status" value="1"/>
</dbReference>
<dbReference type="PANTHER" id="PTHR13815:SF7">
    <property type="entry name" value="GOLGIN SUBFAMILY A MEMBER 5"/>
    <property type="match status" value="1"/>
</dbReference>
<dbReference type="EMBL" id="JANEYF010003410">
    <property type="protein sequence ID" value="KAJ8936442.1"/>
    <property type="molecule type" value="Genomic_DNA"/>
</dbReference>
<evidence type="ECO:0000256" key="2">
    <source>
        <dbReference type="ARBA" id="ARBA00022692"/>
    </source>
</evidence>
<keyword evidence="3" id="KW-1133">Transmembrane helix</keyword>